<dbReference type="AlphaFoldDB" id="A0A0D0MYL3"/>
<reference evidence="1" key="1">
    <citation type="submission" date="2014-12" db="EMBL/GenBank/DDBJ databases">
        <title>16Stimator: statistical estimation of ribosomal gene copy numbers from draft genome assemblies.</title>
        <authorList>
            <person name="Perisin M.A."/>
            <person name="Vetter M."/>
            <person name="Gilbert J.A."/>
            <person name="Bergelson J."/>
        </authorList>
    </citation>
    <scope>NUCLEOTIDE SEQUENCE [LARGE SCALE GENOMIC DNA]</scope>
    <source>
        <strain evidence="1">MEDvA23</strain>
    </source>
</reference>
<dbReference type="Gene3D" id="3.40.50.1820">
    <property type="entry name" value="alpha/beta hydrolase"/>
    <property type="match status" value="1"/>
</dbReference>
<accession>A0A0D0MYL3</accession>
<dbReference type="EMBL" id="JXQQ01000008">
    <property type="protein sequence ID" value="KIQ35874.1"/>
    <property type="molecule type" value="Genomic_DNA"/>
</dbReference>
<sequence length="373" mass="40708">MSDLQLAVIDVKPGAAMESQSGLQLLRPRIYGAYRAPQGPKKVAAIVMHPTSNFMGHYLIGPLAERGICCMGLNSRFVGNDTVLLMERAIQDLGAGVRYLREAGYEKVFLVGNSGGAALAAFYQAQAEHLTATHLPDGDPTHLHPSDLPPVDGIALCAAHLGRTRLMRDWIDPSVTDEHDPLSMDPDLDMYDPRHRVPYDVEFLARFSAAQKARLDRIEQWCIDRLALLRNTPGAPRDQTFIVYRTHADPRCVDLSLDANDRLPGSVWGDARQVNYSANAMGRTTSLTAFLSQWSSRSQADGPVNLARTTVPKLLLTYTGDQSTFPSTRDAWMAAGGARIRNVDIVGGNHYLAGQPELIPQAADAIAGFAHAL</sequence>
<dbReference type="InterPro" id="IPR029058">
    <property type="entry name" value="AB_hydrolase_fold"/>
</dbReference>
<evidence type="ECO:0008006" key="2">
    <source>
        <dbReference type="Google" id="ProtNLM"/>
    </source>
</evidence>
<organism evidence="1">
    <name type="scientific">Variovorax paradoxus</name>
    <dbReference type="NCBI Taxonomy" id="34073"/>
    <lineage>
        <taxon>Bacteria</taxon>
        <taxon>Pseudomonadati</taxon>
        <taxon>Pseudomonadota</taxon>
        <taxon>Betaproteobacteria</taxon>
        <taxon>Burkholderiales</taxon>
        <taxon>Comamonadaceae</taxon>
        <taxon>Variovorax</taxon>
    </lineage>
</organism>
<protein>
    <recommendedName>
        <fullName evidence="2">Alpha/beta hydrolase</fullName>
    </recommendedName>
</protein>
<comment type="caution">
    <text evidence="1">The sequence shown here is derived from an EMBL/GenBank/DDBJ whole genome shotgun (WGS) entry which is preliminary data.</text>
</comment>
<name>A0A0D0MYL3_VARPD</name>
<proteinExistence type="predicted"/>
<dbReference type="SUPFAM" id="SSF53474">
    <property type="entry name" value="alpha/beta-Hydrolases"/>
    <property type="match status" value="1"/>
</dbReference>
<gene>
    <name evidence="1" type="ORF">RT97_03660</name>
</gene>
<dbReference type="Proteomes" id="UP000032067">
    <property type="component" value="Unassembled WGS sequence"/>
</dbReference>
<dbReference type="RefSeq" id="WP_042577426.1">
    <property type="nucleotide sequence ID" value="NZ_JXQQ01000008.1"/>
</dbReference>
<evidence type="ECO:0000313" key="1">
    <source>
        <dbReference type="EMBL" id="KIQ35874.1"/>
    </source>
</evidence>
<dbReference type="OrthoDB" id="2062670at2"/>